<keyword evidence="3" id="KW-1185">Reference proteome</keyword>
<evidence type="ECO:0000313" key="2">
    <source>
        <dbReference type="EMBL" id="AWP02409.1"/>
    </source>
</evidence>
<protein>
    <submittedName>
        <fullName evidence="2">Uncharacterized protein</fullName>
    </submittedName>
</protein>
<accession>A0A2U9BF30</accession>
<evidence type="ECO:0000256" key="1">
    <source>
        <dbReference type="SAM" id="MobiDB-lite"/>
    </source>
</evidence>
<feature type="region of interest" description="Disordered" evidence="1">
    <location>
        <begin position="1"/>
        <end position="31"/>
    </location>
</feature>
<evidence type="ECO:0000313" key="3">
    <source>
        <dbReference type="Proteomes" id="UP000246464"/>
    </source>
</evidence>
<dbReference type="AlphaFoldDB" id="A0A2U9BF30"/>
<proteinExistence type="predicted"/>
<dbReference type="Proteomes" id="UP000246464">
    <property type="component" value="Chromosome 6"/>
</dbReference>
<name>A0A2U9BF30_SCOMX</name>
<sequence>MPLKFRVQSSAVNQARRTNLHSPENTGVERAKEEIRQVTAGCYRERFTNWKTQTLETFRNVHERN</sequence>
<gene>
    <name evidence="2" type="ORF">SMAX5B_005566</name>
</gene>
<organism evidence="2 3">
    <name type="scientific">Scophthalmus maximus</name>
    <name type="common">Turbot</name>
    <name type="synonym">Psetta maxima</name>
    <dbReference type="NCBI Taxonomy" id="52904"/>
    <lineage>
        <taxon>Eukaryota</taxon>
        <taxon>Metazoa</taxon>
        <taxon>Chordata</taxon>
        <taxon>Craniata</taxon>
        <taxon>Vertebrata</taxon>
        <taxon>Euteleostomi</taxon>
        <taxon>Actinopterygii</taxon>
        <taxon>Neopterygii</taxon>
        <taxon>Teleostei</taxon>
        <taxon>Neoteleostei</taxon>
        <taxon>Acanthomorphata</taxon>
        <taxon>Carangaria</taxon>
        <taxon>Pleuronectiformes</taxon>
        <taxon>Pleuronectoidei</taxon>
        <taxon>Scophthalmidae</taxon>
        <taxon>Scophthalmus</taxon>
    </lineage>
</organism>
<reference evidence="2 3" key="1">
    <citation type="submission" date="2017-12" db="EMBL/GenBank/DDBJ databases">
        <title>Integrating genomic resources of turbot (Scophthalmus maximus) in depth evaluation of genetic and physical mapping variation across individuals.</title>
        <authorList>
            <person name="Martinez P."/>
        </authorList>
    </citation>
    <scope>NUCLEOTIDE SEQUENCE [LARGE SCALE GENOMIC DNA]</scope>
</reference>
<dbReference type="EMBL" id="CP026248">
    <property type="protein sequence ID" value="AWP02409.1"/>
    <property type="molecule type" value="Genomic_DNA"/>
</dbReference>
<feature type="compositionally biased region" description="Polar residues" evidence="1">
    <location>
        <begin position="7"/>
        <end position="25"/>
    </location>
</feature>